<dbReference type="GO" id="GO:0016787">
    <property type="term" value="F:hydrolase activity"/>
    <property type="evidence" value="ECO:0007669"/>
    <property type="project" value="UniProtKB-KW"/>
</dbReference>
<dbReference type="PANTHER" id="PTHR45629">
    <property type="entry name" value="SNF2/RAD54 FAMILY MEMBER"/>
    <property type="match status" value="1"/>
</dbReference>
<dbReference type="AlphaFoldDB" id="A0A9D1UY53"/>
<keyword evidence="4" id="KW-0347">Helicase</keyword>
<dbReference type="GO" id="GO:0005524">
    <property type="term" value="F:ATP binding"/>
    <property type="evidence" value="ECO:0007669"/>
    <property type="project" value="InterPro"/>
</dbReference>
<dbReference type="InterPro" id="IPR038718">
    <property type="entry name" value="SNF2-like_sf"/>
</dbReference>
<sequence length="421" mass="47434">AQEGAAAGGEGEAFRTCLVVVPASLVHNWRNELRKFAPGLTVTVYAGGHRAELRAYLQRSDVVLVTYHTLRNDIDYLERLAFGIVVADEAQMMKNPASQVHQAMMRVHGRWFFALSGTPVENSLSDLWSVMDFANRGVLGTLPFFRRYFVKSIVADLAGRKSAILKKLIAPYLLRRTKEEVLAELPDLTSELVVCEPEEEQSRLYEEEQSRVRNYILDRRNKGLALKADFMVLKALIRLRQLANHPRLVDGTYAGSAGKFREVFRMLEGVLEAGHKVLVFSSFVKHLNLVGEEAARRHWEYAMLTGSTQDRAGEIARFSREPDCRLFLISLKAGGVGLNLTEADYVFILDPWWNLAAENQAVSRAHRMGQKRAVFVYRFITAGTLEEKILAVQRRKQNLADSVVTVSSAIPLSDEELLEVL</sequence>
<dbReference type="Gene3D" id="3.40.50.10810">
    <property type="entry name" value="Tandem AAA-ATPase domain"/>
    <property type="match status" value="1"/>
</dbReference>
<evidence type="ECO:0000313" key="5">
    <source>
        <dbReference type="Proteomes" id="UP000824202"/>
    </source>
</evidence>
<organism evidence="4 5">
    <name type="scientific">Candidatus Odoribacter faecigallinarum</name>
    <dbReference type="NCBI Taxonomy" id="2838706"/>
    <lineage>
        <taxon>Bacteria</taxon>
        <taxon>Pseudomonadati</taxon>
        <taxon>Bacteroidota</taxon>
        <taxon>Bacteroidia</taxon>
        <taxon>Bacteroidales</taxon>
        <taxon>Odoribacteraceae</taxon>
        <taxon>Odoribacter</taxon>
    </lineage>
</organism>
<dbReference type="InterPro" id="IPR049730">
    <property type="entry name" value="SNF2/RAD54-like_C"/>
</dbReference>
<dbReference type="InterPro" id="IPR050496">
    <property type="entry name" value="SNF2_RAD54_helicase_repair"/>
</dbReference>
<evidence type="ECO:0000259" key="3">
    <source>
        <dbReference type="PROSITE" id="PS51194"/>
    </source>
</evidence>
<comment type="caution">
    <text evidence="4">The sequence shown here is derived from an EMBL/GenBank/DDBJ whole genome shotgun (WGS) entry which is preliminary data.</text>
</comment>
<protein>
    <submittedName>
        <fullName evidence="4">DEAD/DEAH box helicase</fullName>
    </submittedName>
</protein>
<dbReference type="Pfam" id="PF00176">
    <property type="entry name" value="SNF2-rel_dom"/>
    <property type="match status" value="1"/>
</dbReference>
<accession>A0A9D1UY53</accession>
<dbReference type="SMART" id="SM00490">
    <property type="entry name" value="HELICc"/>
    <property type="match status" value="1"/>
</dbReference>
<feature type="non-terminal residue" evidence="4">
    <location>
        <position position="1"/>
    </location>
</feature>
<dbReference type="Proteomes" id="UP000824202">
    <property type="component" value="Unassembled WGS sequence"/>
</dbReference>
<dbReference type="Pfam" id="PF00271">
    <property type="entry name" value="Helicase_C"/>
    <property type="match status" value="1"/>
</dbReference>
<keyword evidence="1" id="KW-0378">Hydrolase</keyword>
<dbReference type="InterPro" id="IPR014001">
    <property type="entry name" value="Helicase_ATP-bd"/>
</dbReference>
<feature type="domain" description="Helicase ATP-binding" evidence="2">
    <location>
        <begin position="1"/>
        <end position="137"/>
    </location>
</feature>
<gene>
    <name evidence="4" type="ORF">H9863_00735</name>
</gene>
<dbReference type="PANTHER" id="PTHR45629:SF7">
    <property type="entry name" value="DNA EXCISION REPAIR PROTEIN ERCC-6-RELATED"/>
    <property type="match status" value="1"/>
</dbReference>
<dbReference type="GO" id="GO:0004386">
    <property type="term" value="F:helicase activity"/>
    <property type="evidence" value="ECO:0007669"/>
    <property type="project" value="UniProtKB-KW"/>
</dbReference>
<keyword evidence="4" id="KW-0067">ATP-binding</keyword>
<proteinExistence type="predicted"/>
<reference evidence="4" key="1">
    <citation type="journal article" date="2021" name="PeerJ">
        <title>Extensive microbial diversity within the chicken gut microbiome revealed by metagenomics and culture.</title>
        <authorList>
            <person name="Gilroy R."/>
            <person name="Ravi A."/>
            <person name="Getino M."/>
            <person name="Pursley I."/>
            <person name="Horton D.L."/>
            <person name="Alikhan N.F."/>
            <person name="Baker D."/>
            <person name="Gharbi K."/>
            <person name="Hall N."/>
            <person name="Watson M."/>
            <person name="Adriaenssens E.M."/>
            <person name="Foster-Nyarko E."/>
            <person name="Jarju S."/>
            <person name="Secka A."/>
            <person name="Antonio M."/>
            <person name="Oren A."/>
            <person name="Chaudhuri R.R."/>
            <person name="La Ragione R."/>
            <person name="Hildebrand F."/>
            <person name="Pallen M.J."/>
        </authorList>
    </citation>
    <scope>NUCLEOTIDE SEQUENCE</scope>
    <source>
        <strain evidence="4">23274</strain>
    </source>
</reference>
<dbReference type="CDD" id="cd18793">
    <property type="entry name" value="SF2_C_SNF"/>
    <property type="match status" value="1"/>
</dbReference>
<dbReference type="Gene3D" id="3.40.50.300">
    <property type="entry name" value="P-loop containing nucleotide triphosphate hydrolases"/>
    <property type="match status" value="1"/>
</dbReference>
<evidence type="ECO:0000313" key="4">
    <source>
        <dbReference type="EMBL" id="HIX02630.1"/>
    </source>
</evidence>
<dbReference type="PROSITE" id="PS51194">
    <property type="entry name" value="HELICASE_CTER"/>
    <property type="match status" value="1"/>
</dbReference>
<name>A0A9D1UY53_9BACT</name>
<feature type="domain" description="Helicase C-terminal" evidence="3">
    <location>
        <begin position="262"/>
        <end position="418"/>
    </location>
</feature>
<dbReference type="SUPFAM" id="SSF52540">
    <property type="entry name" value="P-loop containing nucleoside triphosphate hydrolases"/>
    <property type="match status" value="2"/>
</dbReference>
<dbReference type="PROSITE" id="PS51192">
    <property type="entry name" value="HELICASE_ATP_BIND_1"/>
    <property type="match status" value="1"/>
</dbReference>
<dbReference type="InterPro" id="IPR001650">
    <property type="entry name" value="Helicase_C-like"/>
</dbReference>
<dbReference type="InterPro" id="IPR000330">
    <property type="entry name" value="SNF2_N"/>
</dbReference>
<evidence type="ECO:0000259" key="2">
    <source>
        <dbReference type="PROSITE" id="PS51192"/>
    </source>
</evidence>
<evidence type="ECO:0000256" key="1">
    <source>
        <dbReference type="ARBA" id="ARBA00022801"/>
    </source>
</evidence>
<reference evidence="4" key="2">
    <citation type="submission" date="2021-04" db="EMBL/GenBank/DDBJ databases">
        <authorList>
            <person name="Gilroy R."/>
        </authorList>
    </citation>
    <scope>NUCLEOTIDE SEQUENCE</scope>
    <source>
        <strain evidence="4">23274</strain>
    </source>
</reference>
<dbReference type="EMBL" id="DXFT01000015">
    <property type="protein sequence ID" value="HIX02630.1"/>
    <property type="molecule type" value="Genomic_DNA"/>
</dbReference>
<dbReference type="InterPro" id="IPR027417">
    <property type="entry name" value="P-loop_NTPase"/>
</dbReference>
<keyword evidence="4" id="KW-0547">Nucleotide-binding</keyword>